<keyword evidence="2" id="KW-0175">Coiled coil</keyword>
<dbReference type="GO" id="GO:0000447">
    <property type="term" value="P:endonucleolytic cleavage in ITS1 to separate SSU-rRNA from 5.8S rRNA and LSU-rRNA from tricistronic rRNA transcript (SSU-rRNA, 5.8S rRNA, LSU-rRNA)"/>
    <property type="evidence" value="ECO:0007669"/>
    <property type="project" value="TreeGrafter"/>
</dbReference>
<proteinExistence type="inferred from homology"/>
<protein>
    <recommendedName>
        <fullName evidence="4">Kri1-like C-terminal domain-containing protein</fullName>
    </recommendedName>
</protein>
<dbReference type="PANTHER" id="PTHR14490">
    <property type="entry name" value="ZINC FINGER, ZZ TYPE"/>
    <property type="match status" value="1"/>
</dbReference>
<keyword evidence="6" id="KW-1185">Reference proteome</keyword>
<evidence type="ECO:0000256" key="1">
    <source>
        <dbReference type="ARBA" id="ARBA00007473"/>
    </source>
</evidence>
<name>A0A261XWM8_9FUNG</name>
<dbReference type="EMBL" id="MVBO01000127">
    <property type="protein sequence ID" value="OZJ02763.1"/>
    <property type="molecule type" value="Genomic_DNA"/>
</dbReference>
<comment type="caution">
    <text evidence="5">The sequence shown here is derived from an EMBL/GenBank/DDBJ whole genome shotgun (WGS) entry which is preliminary data.</text>
</comment>
<evidence type="ECO:0000259" key="4">
    <source>
        <dbReference type="Pfam" id="PF12936"/>
    </source>
</evidence>
<evidence type="ECO:0000313" key="5">
    <source>
        <dbReference type="EMBL" id="OZJ02763.1"/>
    </source>
</evidence>
<feature type="region of interest" description="Disordered" evidence="3">
    <location>
        <begin position="331"/>
        <end position="358"/>
    </location>
</feature>
<dbReference type="InterPro" id="IPR018034">
    <property type="entry name" value="Kri1"/>
</dbReference>
<feature type="coiled-coil region" evidence="2">
    <location>
        <begin position="591"/>
        <end position="625"/>
    </location>
</feature>
<dbReference type="GO" id="GO:0005730">
    <property type="term" value="C:nucleolus"/>
    <property type="evidence" value="ECO:0007669"/>
    <property type="project" value="TreeGrafter"/>
</dbReference>
<feature type="compositionally biased region" description="Acidic residues" evidence="3">
    <location>
        <begin position="198"/>
        <end position="208"/>
    </location>
</feature>
<feature type="region of interest" description="Disordered" evidence="3">
    <location>
        <begin position="162"/>
        <end position="211"/>
    </location>
</feature>
<feature type="region of interest" description="Disordered" evidence="3">
    <location>
        <begin position="426"/>
        <end position="510"/>
    </location>
</feature>
<dbReference type="PANTHER" id="PTHR14490:SF5">
    <property type="entry name" value="PROTEIN KRI1 HOMOLOG"/>
    <property type="match status" value="1"/>
</dbReference>
<reference evidence="5 6" key="1">
    <citation type="journal article" date="2017" name="Mycologia">
        <title>Bifiguratus adelaidae, gen. et sp. nov., a new member of Mucoromycotina in endophytic and soil-dwelling habitats.</title>
        <authorList>
            <person name="Torres-Cruz T.J."/>
            <person name="Billingsley Tobias T.L."/>
            <person name="Almatruk M."/>
            <person name="Hesse C."/>
            <person name="Kuske C.R."/>
            <person name="Desiro A."/>
            <person name="Benucci G.M."/>
            <person name="Bonito G."/>
            <person name="Stajich J.E."/>
            <person name="Dunlap C."/>
            <person name="Arnold A.E."/>
            <person name="Porras-Alfaro A."/>
        </authorList>
    </citation>
    <scope>NUCLEOTIDE SEQUENCE [LARGE SCALE GENOMIC DNA]</scope>
    <source>
        <strain evidence="5 6">AZ0501</strain>
    </source>
</reference>
<dbReference type="AlphaFoldDB" id="A0A261XWM8"/>
<dbReference type="GO" id="GO:0030686">
    <property type="term" value="C:90S preribosome"/>
    <property type="evidence" value="ECO:0007669"/>
    <property type="project" value="TreeGrafter"/>
</dbReference>
<gene>
    <name evidence="5" type="ORF">BZG36_03350</name>
</gene>
<sequence length="625" mass="73683">MSDGEDELDFHINEEFAKKYDVQKEAEELSRLKEKYGDVDTVDEDRLKKVAERKRKWGIKDDEIPGMFSQRSLMDQQLLEDEEESSTDEEEDEDAQMLTREVDVQIMKTIAAIKSKDPDVYDSSRKFFSEEEIAKAREELKRRKEQKPVRIKDYQRQVLLENGGYVDEDNETSNSMKGKTHVEEQQEVKNAFKKAALEDGEDENDHDADDFLVKREKTAQELEEEEEDYKKFLLESIAQDKAGAEAFKDWQDYKDNPNVSSEDAFLMEYILNRGWIEKSNDRVPTYGEIVDDEDEEALEANDRFESKYNFRFEEENASNLMTHARDVIGSVRRKDDTRKRQREARAQRKKEEKEQKAQELKRLKNLKKKEIYERLKQLQEITGNTDVGMDDIDLEGDFDPNKYDREMSTVFNDTYYDVADKKKPEWADDIDIGDIESDKENGGEAEQASGGEEYEAEEDYGNYGGGDDDDLMMDADYLPGGEKYENTFKNSKKFKQGNQEPIQESKKSRKRDFEKYLEEYYQMDYEDMIGDLPTRFKYRMVEKADFGLDPVEILLADDKDLNEVVGLKALAPYRPPEKREKDMLKFRKSKKKRLRDFRKKLKLRLDQIEQEAPEAKRRKKKNKSE</sequence>
<dbReference type="InterPro" id="IPR024626">
    <property type="entry name" value="Kri1-like_C"/>
</dbReference>
<accession>A0A261XWM8</accession>
<feature type="region of interest" description="Disordered" evidence="3">
    <location>
        <begin position="70"/>
        <end position="96"/>
    </location>
</feature>
<evidence type="ECO:0000256" key="3">
    <source>
        <dbReference type="SAM" id="MobiDB-lite"/>
    </source>
</evidence>
<organism evidence="5 6">
    <name type="scientific">Bifiguratus adelaidae</name>
    <dbReference type="NCBI Taxonomy" id="1938954"/>
    <lineage>
        <taxon>Eukaryota</taxon>
        <taxon>Fungi</taxon>
        <taxon>Fungi incertae sedis</taxon>
        <taxon>Mucoromycota</taxon>
        <taxon>Mucoromycotina</taxon>
        <taxon>Endogonomycetes</taxon>
        <taxon>Endogonales</taxon>
        <taxon>Endogonales incertae sedis</taxon>
        <taxon>Bifiguratus</taxon>
    </lineage>
</organism>
<feature type="compositionally biased region" description="Acidic residues" evidence="3">
    <location>
        <begin position="78"/>
        <end position="95"/>
    </location>
</feature>
<evidence type="ECO:0000313" key="6">
    <source>
        <dbReference type="Proteomes" id="UP000242875"/>
    </source>
</evidence>
<comment type="similarity">
    <text evidence="1">Belongs to the KRI1 family.</text>
</comment>
<evidence type="ECO:0000256" key="2">
    <source>
        <dbReference type="SAM" id="Coils"/>
    </source>
</evidence>
<dbReference type="Pfam" id="PF05178">
    <property type="entry name" value="Kri1"/>
    <property type="match status" value="1"/>
</dbReference>
<dbReference type="Proteomes" id="UP000242875">
    <property type="component" value="Unassembled WGS sequence"/>
</dbReference>
<dbReference type="Pfam" id="PF12936">
    <property type="entry name" value="Kri1_C"/>
    <property type="match status" value="1"/>
</dbReference>
<dbReference type="OrthoDB" id="10252032at2759"/>
<feature type="compositionally biased region" description="Basic and acidic residues" evidence="3">
    <location>
        <begin position="332"/>
        <end position="358"/>
    </location>
</feature>
<feature type="domain" description="Kri1-like C-terminal" evidence="4">
    <location>
        <begin position="512"/>
        <end position="600"/>
    </location>
</feature>
<feature type="compositionally biased region" description="Acidic residues" evidence="3">
    <location>
        <begin position="452"/>
        <end position="473"/>
    </location>
</feature>